<dbReference type="Gene3D" id="1.10.238.20">
    <property type="entry name" value="Pheromone/general odorant binding protein domain"/>
    <property type="match status" value="1"/>
</dbReference>
<proteinExistence type="predicted"/>
<reference evidence="3 4" key="1">
    <citation type="journal article" date="2024" name="Insects">
        <title>An Improved Chromosome-Level Genome Assembly of the Firefly Pyrocoelia pectoralis.</title>
        <authorList>
            <person name="Fu X."/>
            <person name="Meyer-Rochow V.B."/>
            <person name="Ballantyne L."/>
            <person name="Zhu X."/>
        </authorList>
    </citation>
    <scope>NUCLEOTIDE SEQUENCE [LARGE SCALE GENOMIC DNA]</scope>
    <source>
        <strain evidence="3">XCY_ONT2</strain>
    </source>
</reference>
<dbReference type="AlphaFoldDB" id="A0AAN7ZIJ5"/>
<keyword evidence="4" id="KW-1185">Reference proteome</keyword>
<dbReference type="SUPFAM" id="SSF47565">
    <property type="entry name" value="Insect pheromone/odorant-binding proteins"/>
    <property type="match status" value="1"/>
</dbReference>
<dbReference type="InterPro" id="IPR006170">
    <property type="entry name" value="PBP/GOBP"/>
</dbReference>
<dbReference type="InterPro" id="IPR036728">
    <property type="entry name" value="PBP_GOBP_sf"/>
</dbReference>
<sequence length="217" mass="24794">MHSIKFFVMLMAVEILCESKQLQQGSVASSENRTSGPVDTIKSALNAHKKECVSSKEEKVNPKSANSRDDFKNNKKSDNQNFHTSTYMDRYPYRDYNYDHDFISERGGHVPDPYATRVGYGAGYIRSKRDEDDADYIDSQCLTQCLFEYLGVLDENQSPSEFALIKWIQDNTPQNEKRIKAIREVRRCFGQIAASDNGDGCNFSKSLLKCLNIEIEE</sequence>
<feature type="signal peptide" evidence="2">
    <location>
        <begin position="1"/>
        <end position="19"/>
    </location>
</feature>
<dbReference type="Pfam" id="PF01395">
    <property type="entry name" value="PBP_GOBP"/>
    <property type="match status" value="1"/>
</dbReference>
<dbReference type="Proteomes" id="UP001329430">
    <property type="component" value="Chromosome 2"/>
</dbReference>
<feature type="region of interest" description="Disordered" evidence="1">
    <location>
        <begin position="52"/>
        <end position="85"/>
    </location>
</feature>
<evidence type="ECO:0000313" key="3">
    <source>
        <dbReference type="EMBL" id="KAK5648440.1"/>
    </source>
</evidence>
<organism evidence="3 4">
    <name type="scientific">Pyrocoelia pectoralis</name>
    <dbReference type="NCBI Taxonomy" id="417401"/>
    <lineage>
        <taxon>Eukaryota</taxon>
        <taxon>Metazoa</taxon>
        <taxon>Ecdysozoa</taxon>
        <taxon>Arthropoda</taxon>
        <taxon>Hexapoda</taxon>
        <taxon>Insecta</taxon>
        <taxon>Pterygota</taxon>
        <taxon>Neoptera</taxon>
        <taxon>Endopterygota</taxon>
        <taxon>Coleoptera</taxon>
        <taxon>Polyphaga</taxon>
        <taxon>Elateriformia</taxon>
        <taxon>Elateroidea</taxon>
        <taxon>Lampyridae</taxon>
        <taxon>Lampyrinae</taxon>
        <taxon>Pyrocoelia</taxon>
    </lineage>
</organism>
<dbReference type="EMBL" id="JAVRBK010000002">
    <property type="protein sequence ID" value="KAK5648440.1"/>
    <property type="molecule type" value="Genomic_DNA"/>
</dbReference>
<evidence type="ECO:0000256" key="1">
    <source>
        <dbReference type="SAM" id="MobiDB-lite"/>
    </source>
</evidence>
<feature type="compositionally biased region" description="Basic and acidic residues" evidence="1">
    <location>
        <begin position="52"/>
        <end position="78"/>
    </location>
</feature>
<dbReference type="GO" id="GO:0005549">
    <property type="term" value="F:odorant binding"/>
    <property type="evidence" value="ECO:0007669"/>
    <property type="project" value="InterPro"/>
</dbReference>
<evidence type="ECO:0000256" key="2">
    <source>
        <dbReference type="SAM" id="SignalP"/>
    </source>
</evidence>
<protein>
    <submittedName>
        <fullName evidence="3">Uncharacterized protein</fullName>
    </submittedName>
</protein>
<keyword evidence="2" id="KW-0732">Signal</keyword>
<feature type="chain" id="PRO_5042872467" evidence="2">
    <location>
        <begin position="20"/>
        <end position="217"/>
    </location>
</feature>
<accession>A0AAN7ZIJ5</accession>
<evidence type="ECO:0000313" key="4">
    <source>
        <dbReference type="Proteomes" id="UP001329430"/>
    </source>
</evidence>
<name>A0AAN7ZIJ5_9COLE</name>
<gene>
    <name evidence="3" type="ORF">RI129_003332</name>
</gene>
<comment type="caution">
    <text evidence="3">The sequence shown here is derived from an EMBL/GenBank/DDBJ whole genome shotgun (WGS) entry which is preliminary data.</text>
</comment>